<dbReference type="PANTHER" id="PTHR21450:SF6">
    <property type="entry name" value="EXPRESSED PROTEIN"/>
    <property type="match status" value="1"/>
</dbReference>
<feature type="domain" description="DUF632" evidence="2">
    <location>
        <begin position="328"/>
        <end position="668"/>
    </location>
</feature>
<feature type="region of interest" description="Disordered" evidence="1">
    <location>
        <begin position="140"/>
        <end position="166"/>
    </location>
</feature>
<feature type="region of interest" description="Disordered" evidence="1">
    <location>
        <begin position="752"/>
        <end position="781"/>
    </location>
</feature>
<dbReference type="AlphaFoldDB" id="A0ABD1LFH8"/>
<reference evidence="4 5" key="1">
    <citation type="submission" date="2024-08" db="EMBL/GenBank/DDBJ databases">
        <title>Insights into the chromosomal genome structure of Flemingia macrophylla.</title>
        <authorList>
            <person name="Ding Y."/>
            <person name="Zhao Y."/>
            <person name="Bi W."/>
            <person name="Wu M."/>
            <person name="Zhao G."/>
            <person name="Gong Y."/>
            <person name="Li W."/>
            <person name="Zhang P."/>
        </authorList>
    </citation>
    <scope>NUCLEOTIDE SEQUENCE [LARGE SCALE GENOMIC DNA]</scope>
    <source>
        <strain evidence="4">DYQJB</strain>
        <tissue evidence="4">Leaf</tissue>
    </source>
</reference>
<dbReference type="Proteomes" id="UP001603857">
    <property type="component" value="Unassembled WGS sequence"/>
</dbReference>
<keyword evidence="5" id="KW-1185">Reference proteome</keyword>
<evidence type="ECO:0000259" key="2">
    <source>
        <dbReference type="Pfam" id="PF04782"/>
    </source>
</evidence>
<evidence type="ECO:0000313" key="5">
    <source>
        <dbReference type="Proteomes" id="UP001603857"/>
    </source>
</evidence>
<dbReference type="InterPro" id="IPR006868">
    <property type="entry name" value="DUF630"/>
</dbReference>
<feature type="compositionally biased region" description="Low complexity" evidence="1">
    <location>
        <begin position="81"/>
        <end position="93"/>
    </location>
</feature>
<feature type="domain" description="DUF630" evidence="3">
    <location>
        <begin position="1"/>
        <end position="59"/>
    </location>
</feature>
<dbReference type="InterPro" id="IPR006867">
    <property type="entry name" value="DUF632"/>
</dbReference>
<feature type="region of interest" description="Disordered" evidence="1">
    <location>
        <begin position="52"/>
        <end position="113"/>
    </location>
</feature>
<feature type="compositionally biased region" description="Polar residues" evidence="1">
    <location>
        <begin position="760"/>
        <end position="774"/>
    </location>
</feature>
<protein>
    <recommendedName>
        <fullName evidence="6">BZIP transcription factor</fullName>
    </recommendedName>
</protein>
<evidence type="ECO:0008006" key="6">
    <source>
        <dbReference type="Google" id="ProtNLM"/>
    </source>
</evidence>
<accession>A0ABD1LFH8</accession>
<gene>
    <name evidence="4" type="ORF">Fmac_026646</name>
</gene>
<evidence type="ECO:0000313" key="4">
    <source>
        <dbReference type="EMBL" id="KAL2322267.1"/>
    </source>
</evidence>
<feature type="compositionally biased region" description="Polar residues" evidence="1">
    <location>
        <begin position="59"/>
        <end position="73"/>
    </location>
</feature>
<dbReference type="EMBL" id="JBGMDY010000009">
    <property type="protein sequence ID" value="KAL2322267.1"/>
    <property type="molecule type" value="Genomic_DNA"/>
</dbReference>
<evidence type="ECO:0000256" key="1">
    <source>
        <dbReference type="SAM" id="MobiDB-lite"/>
    </source>
</evidence>
<proteinExistence type="predicted"/>
<comment type="caution">
    <text evidence="4">The sequence shown here is derived from an EMBL/GenBank/DDBJ whole genome shotgun (WGS) entry which is preliminary data.</text>
</comment>
<dbReference type="PANTHER" id="PTHR21450">
    <property type="entry name" value="PROTEIN ALTERED PHOSPHATE STARVATION RESPONSE 1"/>
    <property type="match status" value="1"/>
</dbReference>
<evidence type="ECO:0000259" key="3">
    <source>
        <dbReference type="Pfam" id="PF04783"/>
    </source>
</evidence>
<dbReference type="Pfam" id="PF04783">
    <property type="entry name" value="DUF630"/>
    <property type="match status" value="1"/>
</dbReference>
<sequence>MGASSSKMDDDKALQLCRERKKFVRQALEGRCSLAAAQVLYVQSLKSTGTALRKFTESDAPTESSLYTSTNATPEPLENTLSQFSLSSPSVSQHVDTAETFSPTPSPPSSRTFQANHMKFSSFSSKKVEEKLPVPVIETVTSSDNPQNATSHFAENNETSACEDSSLPVGTPPWDFFGLSHPIDHQLSFQGREAIQQDRGKADDITPVWEEEGVFEIKDDEKVSSHGMVTSSESEDEFDDELATYTLVQRFENLNRVSDHVKAKGLPVTSKPLTGDSASEVELVNGEKGSSPVVLPLKTAPSVVELPAETNKLEKENHSEKGLPKDFFSSMKDIELLFLKAAESGKEVPRMLGANKLQFHPQLPAKENHSVVSSFLTACFSCGKDPSQPPEEHAQNSVKYLTWHRTMSSLSFSSRNPPVANAKDDIEDLTSNIFDNFCMISGSHVSTLDRLYAWERKLYDEVKASGIVRKEYDIKCKVLQHLESKGEKTSTIDKMRAVVKDLHSRIRVAILRIDSISKRIEELRDKELQPQLEELVEGLSRMWGEMFECHKLQFQILSTAYDNSHSRTVTHSELRRQITSYLESELHCLSSSFTKWIIAQMSYLEAINGWLYKCVSLKQKSSKKKRPQRPLLRMYGPPIYATCEIWLEKLGELPSRDVLDSIRSLAAETARFLPRHENPGKIGNFPHITSWTAHVRSESSNNLLKDDLPVDWDSSFDRFRASLLAFLSQLNNFASSSVKMYTELGEAIQNAKNSYHHRSNSQAQDGQCNPQSQDDNSKPKL</sequence>
<name>A0ABD1LFH8_9FABA</name>
<feature type="compositionally biased region" description="Polar residues" evidence="1">
    <location>
        <begin position="140"/>
        <end position="163"/>
    </location>
</feature>
<dbReference type="Pfam" id="PF04782">
    <property type="entry name" value="DUF632"/>
    <property type="match status" value="1"/>
</dbReference>
<organism evidence="4 5">
    <name type="scientific">Flemingia macrophylla</name>
    <dbReference type="NCBI Taxonomy" id="520843"/>
    <lineage>
        <taxon>Eukaryota</taxon>
        <taxon>Viridiplantae</taxon>
        <taxon>Streptophyta</taxon>
        <taxon>Embryophyta</taxon>
        <taxon>Tracheophyta</taxon>
        <taxon>Spermatophyta</taxon>
        <taxon>Magnoliopsida</taxon>
        <taxon>eudicotyledons</taxon>
        <taxon>Gunneridae</taxon>
        <taxon>Pentapetalae</taxon>
        <taxon>rosids</taxon>
        <taxon>fabids</taxon>
        <taxon>Fabales</taxon>
        <taxon>Fabaceae</taxon>
        <taxon>Papilionoideae</taxon>
        <taxon>50 kb inversion clade</taxon>
        <taxon>NPAAA clade</taxon>
        <taxon>indigoferoid/millettioid clade</taxon>
        <taxon>Phaseoleae</taxon>
        <taxon>Flemingia</taxon>
    </lineage>
</organism>